<accession>A0AAW5SXM7</accession>
<reference evidence="2" key="1">
    <citation type="submission" date="2020-07" db="EMBL/GenBank/DDBJ databases">
        <authorList>
            <person name="Pettersson B.M.F."/>
            <person name="Behra P.R.K."/>
            <person name="Ramesh M."/>
            <person name="Das S."/>
            <person name="Dasgupta S."/>
            <person name="Kirsebom L.A."/>
        </authorList>
    </citation>
    <scope>NUCLEOTIDE SEQUENCE</scope>
    <source>
        <strain evidence="2">DSM 44242</strain>
    </source>
</reference>
<protein>
    <submittedName>
        <fullName evidence="2">Carboxymuconolactone decarboxylase family protein</fullName>
    </submittedName>
</protein>
<dbReference type="Proteomes" id="UP001141659">
    <property type="component" value="Unassembled WGS sequence"/>
</dbReference>
<dbReference type="GO" id="GO:0051920">
    <property type="term" value="F:peroxiredoxin activity"/>
    <property type="evidence" value="ECO:0007669"/>
    <property type="project" value="InterPro"/>
</dbReference>
<dbReference type="InterPro" id="IPR003779">
    <property type="entry name" value="CMD-like"/>
</dbReference>
<sequence length="147" mass="16191">MDELRAKGLAKMNEVYGWEMPNIEGDPYFDLTVDHLFGTIWSGSSLSMREKRIMTLACVTAVGRQDLAEIQVNAALLNEELDPTELKDIAVFLTQYLGFPLGSGLNGSVDKVVNKRRKAAEQGLAEDRKANVNAAVKMSSGRTLDDK</sequence>
<comment type="caution">
    <text evidence="2">The sequence shown here is derived from an EMBL/GenBank/DDBJ whole genome shotgun (WGS) entry which is preliminary data.</text>
</comment>
<evidence type="ECO:0000313" key="2">
    <source>
        <dbReference type="EMBL" id="MCV7387339.1"/>
    </source>
</evidence>
<feature type="domain" description="Carboxymuconolactone decarboxylase-like" evidence="1">
    <location>
        <begin position="28"/>
        <end position="100"/>
    </location>
</feature>
<keyword evidence="5" id="KW-1185">Reference proteome</keyword>
<proteinExistence type="predicted"/>
<evidence type="ECO:0000313" key="4">
    <source>
        <dbReference type="Proteomes" id="UP001141659"/>
    </source>
</evidence>
<name>A0AAW5SXM7_9MYCO</name>
<dbReference type="Gene3D" id="1.20.1290.10">
    <property type="entry name" value="AhpD-like"/>
    <property type="match status" value="1"/>
</dbReference>
<dbReference type="InterPro" id="IPR029032">
    <property type="entry name" value="AhpD-like"/>
</dbReference>
<dbReference type="PANTHER" id="PTHR33570">
    <property type="entry name" value="4-CARBOXYMUCONOLACTONE DECARBOXYLASE FAMILY PROTEIN"/>
    <property type="match status" value="1"/>
</dbReference>
<dbReference type="EMBL" id="JACKVC010000009">
    <property type="protein sequence ID" value="MCV7387339.1"/>
    <property type="molecule type" value="Genomic_DNA"/>
</dbReference>
<dbReference type="EMBL" id="JBDLOU010000004">
    <property type="protein sequence ID" value="MEX3737196.1"/>
    <property type="molecule type" value="Genomic_DNA"/>
</dbReference>
<dbReference type="InterPro" id="IPR052512">
    <property type="entry name" value="4CMD/NDH-1_regulator"/>
</dbReference>
<organism evidence="2 4">
    <name type="scientific">Mycolicibacterium porcinum</name>
    <dbReference type="NCBI Taxonomy" id="39693"/>
    <lineage>
        <taxon>Bacteria</taxon>
        <taxon>Bacillati</taxon>
        <taxon>Actinomycetota</taxon>
        <taxon>Actinomycetes</taxon>
        <taxon>Mycobacteriales</taxon>
        <taxon>Mycobacteriaceae</taxon>
        <taxon>Mycolicibacterium</taxon>
    </lineage>
</organism>
<dbReference type="RefSeq" id="WP_036447494.1">
    <property type="nucleotide sequence ID" value="NZ_JACKVC010000009.1"/>
</dbReference>
<dbReference type="Pfam" id="PF02627">
    <property type="entry name" value="CMD"/>
    <property type="match status" value="1"/>
</dbReference>
<reference evidence="3 5" key="3">
    <citation type="submission" date="2024-04" db="EMBL/GenBank/DDBJ databases">
        <title>Genomic Markers of Mycobacteria.</title>
        <authorList>
            <person name="Soliman M.S."/>
            <person name="Elkholy A."/>
            <person name="Soliman N.S."/>
            <person name="Abbas A."/>
            <person name="Khayrat S."/>
            <person name="Shawky S."/>
        </authorList>
    </citation>
    <scope>NUCLEOTIDE SEQUENCE [LARGE SCALE GENOMIC DNA]</scope>
    <source>
        <strain evidence="3 5">Egy-CU-AM5</strain>
    </source>
</reference>
<gene>
    <name evidence="3" type="ORF">ABFW12_03010</name>
    <name evidence="2" type="ORF">H5P34_04690</name>
</gene>
<evidence type="ECO:0000313" key="5">
    <source>
        <dbReference type="Proteomes" id="UP001558474"/>
    </source>
</evidence>
<evidence type="ECO:0000313" key="3">
    <source>
        <dbReference type="EMBL" id="MEX3737196.1"/>
    </source>
</evidence>
<evidence type="ECO:0000259" key="1">
    <source>
        <dbReference type="Pfam" id="PF02627"/>
    </source>
</evidence>
<dbReference type="Proteomes" id="UP001558474">
    <property type="component" value="Unassembled WGS sequence"/>
</dbReference>
<dbReference type="PANTHER" id="PTHR33570:SF2">
    <property type="entry name" value="CARBOXYMUCONOLACTONE DECARBOXYLASE-LIKE DOMAIN-CONTAINING PROTEIN"/>
    <property type="match status" value="1"/>
</dbReference>
<reference evidence="2" key="2">
    <citation type="journal article" date="2022" name="BMC Genomics">
        <title>Comparative genome analysis of mycobacteria focusing on tRNA and non-coding RNA.</title>
        <authorList>
            <person name="Behra P.R.K."/>
            <person name="Pettersson B.M.F."/>
            <person name="Ramesh M."/>
            <person name="Das S."/>
            <person name="Dasgupta S."/>
            <person name="Kirsebom L.A."/>
        </authorList>
    </citation>
    <scope>NUCLEOTIDE SEQUENCE</scope>
    <source>
        <strain evidence="2">DSM 44242</strain>
    </source>
</reference>
<dbReference type="AlphaFoldDB" id="A0AAW5SXM7"/>
<dbReference type="SUPFAM" id="SSF69118">
    <property type="entry name" value="AhpD-like"/>
    <property type="match status" value="1"/>
</dbReference>